<dbReference type="InterPro" id="IPR001647">
    <property type="entry name" value="HTH_TetR"/>
</dbReference>
<dbReference type="PRINTS" id="PR00455">
    <property type="entry name" value="HTHTETR"/>
</dbReference>
<reference evidence="7" key="2">
    <citation type="journal article" date="2020" name="Int. J. Syst. Evol. Microbiol.">
        <title>Genomic insights into a novel species Rhodoferax aquaticus sp. nov., isolated from freshwater.</title>
        <authorList>
            <person name="Li T."/>
            <person name="Zhuo Y."/>
            <person name="Jin C.Z."/>
            <person name="Wu X."/>
            <person name="Ko S.R."/>
            <person name="Jin F.J."/>
            <person name="Ahn C.Y."/>
            <person name="Oh H.M."/>
            <person name="Lee H.G."/>
            <person name="Jin L."/>
        </authorList>
    </citation>
    <scope>NUCLEOTIDE SEQUENCE [LARGE SCALE GENOMIC DNA]</scope>
    <source>
        <strain evidence="7">Gr-4</strain>
    </source>
</reference>
<keyword evidence="7" id="KW-1185">Reference proteome</keyword>
<keyword evidence="2 4" id="KW-0238">DNA-binding</keyword>
<evidence type="ECO:0000313" key="6">
    <source>
        <dbReference type="EMBL" id="QDL53306.1"/>
    </source>
</evidence>
<feature type="domain" description="HTH tetR-type" evidence="5">
    <location>
        <begin position="8"/>
        <end position="68"/>
    </location>
</feature>
<dbReference type="RefSeq" id="WP_142809052.1">
    <property type="nucleotide sequence ID" value="NZ_CP036282.1"/>
</dbReference>
<organism evidence="6 7">
    <name type="scientific">Rhodoferax aquaticus</name>
    <dbReference type="NCBI Taxonomy" id="2527691"/>
    <lineage>
        <taxon>Bacteria</taxon>
        <taxon>Pseudomonadati</taxon>
        <taxon>Pseudomonadota</taxon>
        <taxon>Betaproteobacteria</taxon>
        <taxon>Burkholderiales</taxon>
        <taxon>Comamonadaceae</taxon>
        <taxon>Rhodoferax</taxon>
    </lineage>
</organism>
<evidence type="ECO:0000313" key="7">
    <source>
        <dbReference type="Proteomes" id="UP000317365"/>
    </source>
</evidence>
<dbReference type="EMBL" id="CP036282">
    <property type="protein sequence ID" value="QDL53306.1"/>
    <property type="molecule type" value="Genomic_DNA"/>
</dbReference>
<dbReference type="PROSITE" id="PS50977">
    <property type="entry name" value="HTH_TETR_2"/>
    <property type="match status" value="1"/>
</dbReference>
<dbReference type="KEGG" id="rhg:EXZ61_03455"/>
<proteinExistence type="predicted"/>
<evidence type="ECO:0000256" key="4">
    <source>
        <dbReference type="PROSITE-ProRule" id="PRU00335"/>
    </source>
</evidence>
<dbReference type="GO" id="GO:0003677">
    <property type="term" value="F:DNA binding"/>
    <property type="evidence" value="ECO:0007669"/>
    <property type="project" value="UniProtKB-UniRule"/>
</dbReference>
<gene>
    <name evidence="6" type="ORF">EXZ61_03455</name>
</gene>
<feature type="DNA-binding region" description="H-T-H motif" evidence="4">
    <location>
        <begin position="31"/>
        <end position="50"/>
    </location>
</feature>
<evidence type="ECO:0000256" key="2">
    <source>
        <dbReference type="ARBA" id="ARBA00023125"/>
    </source>
</evidence>
<keyword evidence="3" id="KW-0804">Transcription</keyword>
<dbReference type="AlphaFoldDB" id="A0A515EKX5"/>
<evidence type="ECO:0000256" key="1">
    <source>
        <dbReference type="ARBA" id="ARBA00023015"/>
    </source>
</evidence>
<keyword evidence="1" id="KW-0805">Transcription regulation</keyword>
<evidence type="ECO:0000259" key="5">
    <source>
        <dbReference type="PROSITE" id="PS50977"/>
    </source>
</evidence>
<protein>
    <submittedName>
        <fullName evidence="6">TetR/AcrR family transcriptional regulator</fullName>
    </submittedName>
</protein>
<sequence>MKHFSELSGAAERVVDVAEVLIQQAGYNGFSYDDVARQVGIKKPSIHHHFPTKADLVAVVAQRYTHRFRQELLGIEGKHAKAAQRLTAYAALFEATYAQDQRLCVCGMLGAEAQGLPPEVRQEVNYFFAANLEWLTHVFASGAAQGGLRLSTTPQAHAQLFLCALEGAMVVGRGGTPTMGPAMVGESLISLMLA</sequence>
<accession>A0A515EKX5</accession>
<dbReference type="Proteomes" id="UP000317365">
    <property type="component" value="Chromosome"/>
</dbReference>
<dbReference type="Gene3D" id="1.10.357.10">
    <property type="entry name" value="Tetracycline Repressor, domain 2"/>
    <property type="match status" value="1"/>
</dbReference>
<dbReference type="SUPFAM" id="SSF46689">
    <property type="entry name" value="Homeodomain-like"/>
    <property type="match status" value="1"/>
</dbReference>
<dbReference type="SUPFAM" id="SSF48498">
    <property type="entry name" value="Tetracyclin repressor-like, C-terminal domain"/>
    <property type="match status" value="1"/>
</dbReference>
<dbReference type="PANTHER" id="PTHR47506:SF1">
    <property type="entry name" value="HTH-TYPE TRANSCRIPTIONAL REGULATOR YJDC"/>
    <property type="match status" value="1"/>
</dbReference>
<dbReference type="Pfam" id="PF00440">
    <property type="entry name" value="TetR_N"/>
    <property type="match status" value="1"/>
</dbReference>
<dbReference type="InterPro" id="IPR009057">
    <property type="entry name" value="Homeodomain-like_sf"/>
</dbReference>
<name>A0A515EKX5_9BURK</name>
<reference evidence="7" key="1">
    <citation type="submission" date="2019-02" db="EMBL/GenBank/DDBJ databases">
        <title>Complete genome sequence of Rhodoferax sp. Gr-4.</title>
        <authorList>
            <person name="Jin L."/>
        </authorList>
    </citation>
    <scope>NUCLEOTIDE SEQUENCE [LARGE SCALE GENOMIC DNA]</scope>
    <source>
        <strain evidence="7">Gr-4</strain>
    </source>
</reference>
<evidence type="ECO:0000256" key="3">
    <source>
        <dbReference type="ARBA" id="ARBA00023163"/>
    </source>
</evidence>
<dbReference type="InterPro" id="IPR036271">
    <property type="entry name" value="Tet_transcr_reg_TetR-rel_C_sf"/>
</dbReference>
<dbReference type="PANTHER" id="PTHR47506">
    <property type="entry name" value="TRANSCRIPTIONAL REGULATORY PROTEIN"/>
    <property type="match status" value="1"/>
</dbReference>